<evidence type="ECO:0000313" key="2">
    <source>
        <dbReference type="EMBL" id="ARJ21003.1"/>
    </source>
</evidence>
<dbReference type="AlphaFoldDB" id="A0A1W6A595"/>
<gene>
    <name evidence="2" type="ORF">B7492_07045</name>
</gene>
<protein>
    <submittedName>
        <fullName evidence="2">Uncharacterized protein</fullName>
    </submittedName>
</protein>
<sequence length="817" mass="92069">MDYQKLLLKFLTAELEKEVTQIILDEGMDVPKDWLPYGDLEKNYSVIGNQASTAEGSLGEKVTNAIDSLFTRKCYEAEINPKGKDAPKSVQEALKLFYGVLDGDPKNMTKEQEKEIIKDLSIMATTKDCKTWGQLAKDEKELNIIIYDGGEGQSPNRLPETILSLLKGNKQGIPFTQGNFNQGGSGALRYCGTKGYSLVVSKRHPKIVELFPNEDDSTEGEWGWTIIREELRPGDNDPVYTFYAPNGKIPSFKAESLPLKAKILKGKEAQEYLDFNYSSSAGIPYTEHVQYGTAIKLYNYQLKHKGPLLSHFKYDLSKCIYDTFLPVNLVDCRKNKFNNDGLFRGLKKILEDDLNSPEDRRLIHKDFPLEPYTVNIGEQEVKVTVYGLNKRDNGKKDEKALLDETQPILLTLGQQIQGTMNARILTSAGLGIVKKSLLTVIEFPNISASFKKDLFMTDRERLIDKEPKKMIMNQLKAYYQNEQKLLDFKEERMKQNLNSNTDYNSENIRSVMENWVNKNPDILNKLALGSLLAGPQGAQGTGTGTGSKKKKKKKGEPKEPKEVILKDDPTFFTPILSMEDGGFEKNVFQNKPFRISFRTDAPLDFFERNDKKGKLLVKSNGKVIQESYGFSMTQGKFSVDFNKSLTSKKGVIELLIKITCDEIKFDNEYTIKVIVEKPKVEDKGTGGKGEGSVGLPPFELITIAHGIDGVTEETAVLLDLSESGEKYYINVDNKYLKEKLEDTTSDAEAEYYKQVFIFSSLLNAIATKNFEEARKKDGKENGDIDIAEQVSYATSAMARTLFLMEQLSFNMKQSIVA</sequence>
<evidence type="ECO:0000313" key="3">
    <source>
        <dbReference type="Proteomes" id="UP000192932"/>
    </source>
</evidence>
<feature type="region of interest" description="Disordered" evidence="1">
    <location>
        <begin position="534"/>
        <end position="563"/>
    </location>
</feature>
<dbReference type="Proteomes" id="UP000192932">
    <property type="component" value="Chromosome"/>
</dbReference>
<organism evidence="2 3">
    <name type="scientific">Bacillus mycoides</name>
    <dbReference type="NCBI Taxonomy" id="1405"/>
    <lineage>
        <taxon>Bacteria</taxon>
        <taxon>Bacillati</taxon>
        <taxon>Bacillota</taxon>
        <taxon>Bacilli</taxon>
        <taxon>Bacillales</taxon>
        <taxon>Bacillaceae</taxon>
        <taxon>Bacillus</taxon>
        <taxon>Bacillus cereus group</taxon>
    </lineage>
</organism>
<dbReference type="RefSeq" id="WP_085309853.1">
    <property type="nucleotide sequence ID" value="NZ_CP020743.1"/>
</dbReference>
<dbReference type="EMBL" id="CP020743">
    <property type="protein sequence ID" value="ARJ21003.1"/>
    <property type="molecule type" value="Genomic_DNA"/>
</dbReference>
<name>A0A1W6A595_BACMY</name>
<proteinExistence type="predicted"/>
<accession>A0A1W6A595</accession>
<reference evidence="2 3" key="1">
    <citation type="submission" date="2017-04" db="EMBL/GenBank/DDBJ databases">
        <title>The Characteristic of a Fine Plant Growth-Promoting Rhizobacteria Bacillus mycoides Gnyt1 and its Whole Genome Sequencing Analysis.</title>
        <authorList>
            <person name="Li J.H."/>
            <person name="Yao T."/>
        </authorList>
    </citation>
    <scope>NUCLEOTIDE SEQUENCE [LARGE SCALE GENOMIC DNA]</scope>
    <source>
        <strain evidence="2 3">Gnyt1</strain>
    </source>
</reference>
<evidence type="ECO:0000256" key="1">
    <source>
        <dbReference type="SAM" id="MobiDB-lite"/>
    </source>
</evidence>